<sequence>MDCLNANKYGCYCEYMGHFQQGGGSTSEYSYIYCEYLGVEVRVDPVEFDFSLKSRNIKPVIHLPEDCPHKKVQLTLF</sequence>
<proteinExistence type="predicted"/>
<dbReference type="STRING" id="661089.ciss_07170"/>
<accession>A0A1L8D0W6</accession>
<protein>
    <submittedName>
        <fullName evidence="1">Uncharacterized protein</fullName>
    </submittedName>
</protein>
<dbReference type="AlphaFoldDB" id="A0A1L8D0W6"/>
<comment type="caution">
    <text evidence="1">The sequence shown here is derived from an EMBL/GenBank/DDBJ whole genome shotgun (WGS) entry which is preliminary data.</text>
</comment>
<dbReference type="Proteomes" id="UP000187338">
    <property type="component" value="Unassembled WGS sequence"/>
</dbReference>
<evidence type="ECO:0000313" key="1">
    <source>
        <dbReference type="EMBL" id="GAV24784.1"/>
    </source>
</evidence>
<gene>
    <name evidence="1" type="ORF">ciss_07170</name>
</gene>
<dbReference type="EMBL" id="BDJL01000017">
    <property type="protein sequence ID" value="GAV24784.1"/>
    <property type="molecule type" value="Genomic_DNA"/>
</dbReference>
<name>A0A1L8D0W6_9THEO</name>
<organism evidence="1 2">
    <name type="scientific">Carboxydothermus islandicus</name>
    <dbReference type="NCBI Taxonomy" id="661089"/>
    <lineage>
        <taxon>Bacteria</taxon>
        <taxon>Bacillati</taxon>
        <taxon>Bacillota</taxon>
        <taxon>Clostridia</taxon>
        <taxon>Thermoanaerobacterales</taxon>
        <taxon>Thermoanaerobacteraceae</taxon>
        <taxon>Carboxydothermus</taxon>
    </lineage>
</organism>
<evidence type="ECO:0000313" key="2">
    <source>
        <dbReference type="Proteomes" id="UP000187338"/>
    </source>
</evidence>
<reference evidence="2" key="1">
    <citation type="submission" date="2016-12" db="EMBL/GenBank/DDBJ databases">
        <title>Draft Genome Sequences od Carboxydothermus pertinax and islandicus, Hydrogenogenic Carboxydotrophic Bacteria.</title>
        <authorList>
            <person name="Fukuyama Y."/>
            <person name="Ohmae K."/>
            <person name="Yoneda Y."/>
            <person name="Yoshida T."/>
            <person name="Sako Y."/>
        </authorList>
    </citation>
    <scope>NUCLEOTIDE SEQUENCE [LARGE SCALE GENOMIC DNA]</scope>
    <source>
        <strain evidence="2">SET</strain>
    </source>
</reference>
<keyword evidence="2" id="KW-1185">Reference proteome</keyword>